<dbReference type="PANTHER" id="PTHR30163">
    <property type="entry name" value="MEMBRANE-BOUND LYTIC MUREIN TRANSGLYCOSYLASE B"/>
    <property type="match status" value="1"/>
</dbReference>
<evidence type="ECO:0000259" key="2">
    <source>
        <dbReference type="Pfam" id="PF13406"/>
    </source>
</evidence>
<sequence length="335" mass="36595">MLAAGPSEPAHADFNSCVKSFWPAAKRAGVSWETFEKATAGIALDKEVIESANYQPEYKKPVGEYVDRAISPKRLAKGKEKLVEYGPLLSQIEAKYGVDKHIVLAIWGVESNFGDNKGDKGVIQSLMTLACSGTKAKFARGQIVSALKILQRGDTSHDRMNGSWAGAMGHTQFIPTTYTAYAVDYDGDGRRDIWDTIPDALGSTAAYLKVSKWVPGQTWGYEVKLPKGFNPARVSESTYKTLGQWQSMGITRVNGQPFPRASDKAQLWAPEGTKGPAFLTLNNFRSLLRYNNAKSSRSPWGIWRTGSRATAPSCSPGRPASGSSPWSSAWSCKRC</sequence>
<dbReference type="GO" id="GO:0009253">
    <property type="term" value="P:peptidoglycan catabolic process"/>
    <property type="evidence" value="ECO:0007669"/>
    <property type="project" value="TreeGrafter"/>
</dbReference>
<dbReference type="Proteomes" id="UP000095042">
    <property type="component" value="Unassembled WGS sequence"/>
</dbReference>
<dbReference type="InterPro" id="IPR023346">
    <property type="entry name" value="Lysozyme-like_dom_sf"/>
</dbReference>
<gene>
    <name evidence="3" type="ORF">AUC71_15545</name>
</gene>
<accession>A0A1E3W9C2</accession>
<dbReference type="CDD" id="cd13399">
    <property type="entry name" value="Slt35-like"/>
    <property type="match status" value="1"/>
</dbReference>
<proteinExistence type="predicted"/>
<evidence type="ECO:0000256" key="1">
    <source>
        <dbReference type="SAM" id="MobiDB-lite"/>
    </source>
</evidence>
<dbReference type="InterPro" id="IPR043426">
    <property type="entry name" value="MltB-like"/>
</dbReference>
<dbReference type="EMBL" id="LPWD01000319">
    <property type="protein sequence ID" value="ODS02414.1"/>
    <property type="molecule type" value="Genomic_DNA"/>
</dbReference>
<dbReference type="Gene3D" id="1.10.530.10">
    <property type="match status" value="1"/>
</dbReference>
<organism evidence="3 4">
    <name type="scientific">Methyloceanibacter marginalis</name>
    <dbReference type="NCBI Taxonomy" id="1774971"/>
    <lineage>
        <taxon>Bacteria</taxon>
        <taxon>Pseudomonadati</taxon>
        <taxon>Pseudomonadota</taxon>
        <taxon>Alphaproteobacteria</taxon>
        <taxon>Hyphomicrobiales</taxon>
        <taxon>Hyphomicrobiaceae</taxon>
        <taxon>Methyloceanibacter</taxon>
    </lineage>
</organism>
<dbReference type="InterPro" id="IPR031304">
    <property type="entry name" value="SLT_2"/>
</dbReference>
<dbReference type="AlphaFoldDB" id="A0A1E3W9C2"/>
<dbReference type="Gene3D" id="1.10.8.350">
    <property type="entry name" value="Bacterial muramidase"/>
    <property type="match status" value="1"/>
</dbReference>
<protein>
    <recommendedName>
        <fullName evidence="2">Transglycosylase SLT domain-containing protein</fullName>
    </recommendedName>
</protein>
<dbReference type="GO" id="GO:0008933">
    <property type="term" value="F:peptidoglycan lytic transglycosylase activity"/>
    <property type="evidence" value="ECO:0007669"/>
    <property type="project" value="TreeGrafter"/>
</dbReference>
<evidence type="ECO:0000313" key="4">
    <source>
        <dbReference type="Proteomes" id="UP000095042"/>
    </source>
</evidence>
<dbReference type="InterPro" id="IPR011970">
    <property type="entry name" value="MltB_2"/>
</dbReference>
<dbReference type="PANTHER" id="PTHR30163:SF8">
    <property type="entry name" value="LYTIC MUREIN TRANSGLYCOSYLASE"/>
    <property type="match status" value="1"/>
</dbReference>
<keyword evidence="4" id="KW-1185">Reference proteome</keyword>
<feature type="domain" description="Transglycosylase SLT" evidence="2">
    <location>
        <begin position="14"/>
        <end position="294"/>
    </location>
</feature>
<feature type="region of interest" description="Disordered" evidence="1">
    <location>
        <begin position="308"/>
        <end position="331"/>
    </location>
</feature>
<dbReference type="RefSeq" id="WP_069624401.1">
    <property type="nucleotide sequence ID" value="NZ_LPWD01000319.1"/>
</dbReference>
<reference evidence="3 4" key="1">
    <citation type="journal article" date="2016" name="Environ. Microbiol.">
        <title>New Methyloceanibacter diversity from North Sea sediments includes methanotroph containing solely the soluble methane monooxygenase.</title>
        <authorList>
            <person name="Vekeman B."/>
            <person name="Kerckhof F.M."/>
            <person name="Cremers G."/>
            <person name="de Vos P."/>
            <person name="Vandamme P."/>
            <person name="Boon N."/>
            <person name="Op den Camp H.J."/>
            <person name="Heylen K."/>
        </authorList>
    </citation>
    <scope>NUCLEOTIDE SEQUENCE [LARGE SCALE GENOMIC DNA]</scope>
    <source>
        <strain evidence="3 4">R-67177</strain>
    </source>
</reference>
<name>A0A1E3W9C2_9HYPH</name>
<dbReference type="SUPFAM" id="SSF53955">
    <property type="entry name" value="Lysozyme-like"/>
    <property type="match status" value="1"/>
</dbReference>
<feature type="compositionally biased region" description="Low complexity" evidence="1">
    <location>
        <begin position="312"/>
        <end position="331"/>
    </location>
</feature>
<dbReference type="NCBIfam" id="TIGR02283">
    <property type="entry name" value="MltB_2"/>
    <property type="match status" value="1"/>
</dbReference>
<dbReference type="Pfam" id="PF13406">
    <property type="entry name" value="SLT_2"/>
    <property type="match status" value="1"/>
</dbReference>
<evidence type="ECO:0000313" key="3">
    <source>
        <dbReference type="EMBL" id="ODS02414.1"/>
    </source>
</evidence>
<comment type="caution">
    <text evidence="3">The sequence shown here is derived from an EMBL/GenBank/DDBJ whole genome shotgun (WGS) entry which is preliminary data.</text>
</comment>